<sequence length="217" mass="22773">MGRYMDGFYEGLGQMGVVPVVVLEDAKDAAPLADALVSGGLPSAEITFRTPAAAESIRLMHEGRPDILVGAGTVLTVEQATAAVAAGAGFIVSPGFSRDVTLWCLAHEVPVLPAAVTPTEVMAVRELGIDVTKFFPAKHYGGLATIETLAAPFVGHRFMPTGGVDARNLSEYLSCPSVIACGGTWMVRADLIAAGRFDEVERLSREAAAIVGECRDR</sequence>
<comment type="subunit">
    <text evidence="4">Homotrimer.</text>
</comment>
<comment type="pathway">
    <text evidence="2">Carbohydrate acid metabolism; 2-dehydro-3-deoxy-D-gluconate degradation; D-glyceraldehyde 3-phosphate and pyruvate from 2-dehydro-3-deoxy-D-gluconate: step 2/2.</text>
</comment>
<dbReference type="InterPro" id="IPR013785">
    <property type="entry name" value="Aldolase_TIM"/>
</dbReference>
<reference evidence="8 9" key="1">
    <citation type="submission" date="2013-08" db="EMBL/GenBank/DDBJ databases">
        <authorList>
            <person name="Durkin A.S."/>
            <person name="Haft D.R."/>
            <person name="McCorrison J."/>
            <person name="Torralba M."/>
            <person name="Gillis M."/>
            <person name="Haft D.H."/>
            <person name="Methe B."/>
            <person name="Sutton G."/>
            <person name="Nelson K.E."/>
        </authorList>
    </citation>
    <scope>NUCLEOTIDE SEQUENCE [LARGE SCALE GENOMIC DNA]</scope>
    <source>
        <strain evidence="8 9">F0195</strain>
    </source>
</reference>
<dbReference type="InterPro" id="IPR031337">
    <property type="entry name" value="KDPG/KHG_AS_1"/>
</dbReference>
<keyword evidence="9" id="KW-1185">Reference proteome</keyword>
<evidence type="ECO:0000256" key="5">
    <source>
        <dbReference type="ARBA" id="ARBA00013063"/>
    </source>
</evidence>
<dbReference type="RefSeq" id="WP_021726731.1">
    <property type="nucleotide sequence ID" value="NZ_AWEZ01000061.1"/>
</dbReference>
<dbReference type="EMBL" id="AWEZ01000061">
    <property type="protein sequence ID" value="ERL06992.1"/>
    <property type="molecule type" value="Genomic_DNA"/>
</dbReference>
<evidence type="ECO:0000256" key="2">
    <source>
        <dbReference type="ARBA" id="ARBA00004736"/>
    </source>
</evidence>
<evidence type="ECO:0000313" key="8">
    <source>
        <dbReference type="EMBL" id="ERL06992.1"/>
    </source>
</evidence>
<protein>
    <recommendedName>
        <fullName evidence="5">2-dehydro-3-deoxy-phosphogluconate aldolase</fullName>
        <ecNumber evidence="5">4.1.2.14</ecNumber>
    </recommendedName>
</protein>
<dbReference type="AlphaFoldDB" id="U2UV36"/>
<comment type="similarity">
    <text evidence="3">Belongs to the KHG/KDPG aldolase family.</text>
</comment>
<dbReference type="PATRIC" id="fig|1125712.3.peg.1824"/>
<evidence type="ECO:0000256" key="6">
    <source>
        <dbReference type="ARBA" id="ARBA00023239"/>
    </source>
</evidence>
<dbReference type="OrthoDB" id="9805177at2"/>
<evidence type="ECO:0000256" key="4">
    <source>
        <dbReference type="ARBA" id="ARBA00011233"/>
    </source>
</evidence>
<gene>
    <name evidence="8" type="primary">eda_1</name>
    <name evidence="8" type="ORF">HMPREF1316_0983</name>
</gene>
<dbReference type="Pfam" id="PF01081">
    <property type="entry name" value="Aldolase"/>
    <property type="match status" value="1"/>
</dbReference>
<dbReference type="NCBIfam" id="TIGR01182">
    <property type="entry name" value="eda"/>
    <property type="match status" value="1"/>
</dbReference>
<dbReference type="InterPro" id="IPR000887">
    <property type="entry name" value="Aldlse_KDPG_KHG"/>
</dbReference>
<dbReference type="PROSITE" id="PS00159">
    <property type="entry name" value="ALDOLASE_KDPG_KHG_1"/>
    <property type="match status" value="1"/>
</dbReference>
<dbReference type="STRING" id="1125712.HMPREF1316_0983"/>
<keyword evidence="7" id="KW-0119">Carbohydrate metabolism</keyword>
<evidence type="ECO:0000256" key="7">
    <source>
        <dbReference type="ARBA" id="ARBA00023277"/>
    </source>
</evidence>
<proteinExistence type="inferred from homology"/>
<dbReference type="EC" id="4.1.2.14" evidence="5"/>
<dbReference type="GO" id="GO:0008675">
    <property type="term" value="F:2-dehydro-3-deoxy-phosphogluconate aldolase activity"/>
    <property type="evidence" value="ECO:0007669"/>
    <property type="project" value="UniProtKB-EC"/>
</dbReference>
<name>U2UV36_9ACTN</name>
<evidence type="ECO:0000256" key="1">
    <source>
        <dbReference type="ARBA" id="ARBA00000654"/>
    </source>
</evidence>
<dbReference type="Proteomes" id="UP000016638">
    <property type="component" value="Unassembled WGS sequence"/>
</dbReference>
<accession>U2UV36</accession>
<dbReference type="SUPFAM" id="SSF51569">
    <property type="entry name" value="Aldolase"/>
    <property type="match status" value="1"/>
</dbReference>
<keyword evidence="6 8" id="KW-0456">Lyase</keyword>
<dbReference type="PANTHER" id="PTHR30246:SF1">
    <property type="entry name" value="2-DEHYDRO-3-DEOXY-6-PHOSPHOGALACTONATE ALDOLASE-RELATED"/>
    <property type="match status" value="1"/>
</dbReference>
<dbReference type="CDD" id="cd00452">
    <property type="entry name" value="KDPG_aldolase"/>
    <property type="match status" value="1"/>
</dbReference>
<comment type="caution">
    <text evidence="8">The sequence shown here is derived from an EMBL/GenBank/DDBJ whole genome shotgun (WGS) entry which is preliminary data.</text>
</comment>
<evidence type="ECO:0000256" key="3">
    <source>
        <dbReference type="ARBA" id="ARBA00006906"/>
    </source>
</evidence>
<organism evidence="8 9">
    <name type="scientific">Olsenella profusa F0195</name>
    <dbReference type="NCBI Taxonomy" id="1125712"/>
    <lineage>
        <taxon>Bacteria</taxon>
        <taxon>Bacillati</taxon>
        <taxon>Actinomycetota</taxon>
        <taxon>Coriobacteriia</taxon>
        <taxon>Coriobacteriales</taxon>
        <taxon>Atopobiaceae</taxon>
        <taxon>Olsenella</taxon>
    </lineage>
</organism>
<dbReference type="eggNOG" id="COG0800">
    <property type="taxonomic scope" value="Bacteria"/>
</dbReference>
<comment type="catalytic activity">
    <reaction evidence="1">
        <text>2-dehydro-3-deoxy-6-phospho-D-gluconate = D-glyceraldehyde 3-phosphate + pyruvate</text>
        <dbReference type="Rhea" id="RHEA:17089"/>
        <dbReference type="ChEBI" id="CHEBI:15361"/>
        <dbReference type="ChEBI" id="CHEBI:57569"/>
        <dbReference type="ChEBI" id="CHEBI:59776"/>
        <dbReference type="EC" id="4.1.2.14"/>
    </reaction>
</comment>
<dbReference type="PANTHER" id="PTHR30246">
    <property type="entry name" value="2-KETO-3-DEOXY-6-PHOSPHOGLUCONATE ALDOLASE"/>
    <property type="match status" value="1"/>
</dbReference>
<dbReference type="Gene3D" id="3.20.20.70">
    <property type="entry name" value="Aldolase class I"/>
    <property type="match status" value="1"/>
</dbReference>
<evidence type="ECO:0000313" key="9">
    <source>
        <dbReference type="Proteomes" id="UP000016638"/>
    </source>
</evidence>